<keyword evidence="1" id="KW-0472">Membrane</keyword>
<accession>A0A3B0YH90</accession>
<keyword evidence="2" id="KW-0808">Transferase</keyword>
<dbReference type="EMBL" id="UOFK01000217">
    <property type="protein sequence ID" value="VAW80265.1"/>
    <property type="molecule type" value="Genomic_DNA"/>
</dbReference>
<proteinExistence type="predicted"/>
<keyword evidence="1" id="KW-0812">Transmembrane</keyword>
<organism evidence="2">
    <name type="scientific">hydrothermal vent metagenome</name>
    <dbReference type="NCBI Taxonomy" id="652676"/>
    <lineage>
        <taxon>unclassified sequences</taxon>
        <taxon>metagenomes</taxon>
        <taxon>ecological metagenomes</taxon>
    </lineage>
</organism>
<reference evidence="2" key="1">
    <citation type="submission" date="2018-06" db="EMBL/GenBank/DDBJ databases">
        <authorList>
            <person name="Zhirakovskaya E."/>
        </authorList>
    </citation>
    <scope>NUCLEOTIDE SEQUENCE</scope>
</reference>
<name>A0A3B0YH90_9ZZZZ</name>
<evidence type="ECO:0000256" key="1">
    <source>
        <dbReference type="SAM" id="Phobius"/>
    </source>
</evidence>
<dbReference type="AlphaFoldDB" id="A0A3B0YH90"/>
<sequence>MSVSESRTGWPLLIATAVLLGALQLWLRPLLPVDETRYLSVAWEMWWRGDFLVPYLNGEAYHH</sequence>
<evidence type="ECO:0000313" key="2">
    <source>
        <dbReference type="EMBL" id="VAW80265.1"/>
    </source>
</evidence>
<keyword evidence="1" id="KW-1133">Transmembrane helix</keyword>
<dbReference type="GO" id="GO:0016740">
    <property type="term" value="F:transferase activity"/>
    <property type="evidence" value="ECO:0007669"/>
    <property type="project" value="UniProtKB-KW"/>
</dbReference>
<gene>
    <name evidence="2" type="ORF">MNBD_GAMMA13-844</name>
</gene>
<feature type="transmembrane region" description="Helical" evidence="1">
    <location>
        <begin position="12"/>
        <end position="31"/>
    </location>
</feature>
<protein>
    <submittedName>
        <fullName evidence="2">Polymyxin resistance protein ArnT, undecaprenyl phosphate-alpha-L-Ara4N transferase Melittin resistance protein PqaB</fullName>
    </submittedName>
</protein>
<feature type="non-terminal residue" evidence="2">
    <location>
        <position position="63"/>
    </location>
</feature>